<sequence length="186" mass="20425">MQLWHRIVTVPLWIPTYSERDALVVLEIGLLFERISNTEFKCTLVFVPVELGEVVADEAMQVVSVGSVAPVARRTGFPLDRRVACVVLISKREERPPRFRVLASDLLTDGFAEDGCVVIVEVGILSIYIVPYVFLAVKVGLAASVRDLIPQRSVGGGGQPLEQALPAPLADRRGSILVRSLWQVAH</sequence>
<name>U1PF73_9EURY</name>
<protein>
    <submittedName>
        <fullName evidence="1">Uncharacterized protein</fullName>
    </submittedName>
</protein>
<dbReference type="Proteomes" id="UP000030649">
    <property type="component" value="Unassembled WGS sequence"/>
</dbReference>
<evidence type="ECO:0000313" key="2">
    <source>
        <dbReference type="Proteomes" id="UP000030649"/>
    </source>
</evidence>
<dbReference type="AlphaFoldDB" id="U1PF73"/>
<dbReference type="EMBL" id="KE356560">
    <property type="protein sequence ID" value="ERG92267.1"/>
    <property type="molecule type" value="Genomic_DNA"/>
</dbReference>
<gene>
    <name evidence="1" type="ORF">J07HQW1_02302</name>
</gene>
<dbReference type="HOGENOM" id="CLU_1451393_0_0_2"/>
<accession>U1PF73</accession>
<reference evidence="1 2" key="1">
    <citation type="journal article" date="2013" name="PLoS ONE">
        <title>Assembly-driven community genomics of a hypersaline microbial ecosystem.</title>
        <authorList>
            <person name="Podell S."/>
            <person name="Ugalde J.A."/>
            <person name="Narasingarao P."/>
            <person name="Banfield J.F."/>
            <person name="Heidelberg K.B."/>
            <person name="Allen E.E."/>
        </authorList>
    </citation>
    <scope>NUCLEOTIDE SEQUENCE [LARGE SCALE GENOMIC DNA]</scope>
    <source>
        <strain evidence="2">J07HQW1</strain>
    </source>
</reference>
<organism evidence="1 2">
    <name type="scientific">Haloquadratum walsbyi J07HQW1</name>
    <dbReference type="NCBI Taxonomy" id="1238424"/>
    <lineage>
        <taxon>Archaea</taxon>
        <taxon>Methanobacteriati</taxon>
        <taxon>Methanobacteriota</taxon>
        <taxon>Stenosarchaea group</taxon>
        <taxon>Halobacteria</taxon>
        <taxon>Halobacteriales</taxon>
        <taxon>Haloferacaceae</taxon>
        <taxon>Haloquadratum</taxon>
    </lineage>
</organism>
<proteinExistence type="predicted"/>
<evidence type="ECO:0000313" key="1">
    <source>
        <dbReference type="EMBL" id="ERG92267.1"/>
    </source>
</evidence>